<dbReference type="Proteomes" id="UP000682733">
    <property type="component" value="Unassembled WGS sequence"/>
</dbReference>
<gene>
    <name evidence="3" type="ORF">GPM918_LOCUS24690</name>
    <name evidence="2" type="ORF">OVA965_LOCUS22873</name>
    <name evidence="4" type="ORF">SRO942_LOCUS24693</name>
    <name evidence="5" type="ORF">TMI583_LOCUS23590</name>
</gene>
<dbReference type="EMBL" id="CAJOBA010034590">
    <property type="protein sequence ID" value="CAF3988432.1"/>
    <property type="molecule type" value="Genomic_DNA"/>
</dbReference>
<reference evidence="3" key="1">
    <citation type="submission" date="2021-02" db="EMBL/GenBank/DDBJ databases">
        <authorList>
            <person name="Nowell W R."/>
        </authorList>
    </citation>
    <scope>NUCLEOTIDE SEQUENCE</scope>
</reference>
<feature type="transmembrane region" description="Helical" evidence="1">
    <location>
        <begin position="142"/>
        <end position="163"/>
    </location>
</feature>
<dbReference type="AlphaFoldDB" id="A0A814XW35"/>
<keyword evidence="1" id="KW-1133">Transmembrane helix</keyword>
<comment type="caution">
    <text evidence="3">The sequence shown here is derived from an EMBL/GenBank/DDBJ whole genome shotgun (WGS) entry which is preliminary data.</text>
</comment>
<dbReference type="EMBL" id="CAJNOQ010009301">
    <property type="protein sequence ID" value="CAF1221143.1"/>
    <property type="molecule type" value="Genomic_DNA"/>
</dbReference>
<name>A0A814XW35_9BILA</name>
<evidence type="ECO:0000256" key="1">
    <source>
        <dbReference type="SAM" id="Phobius"/>
    </source>
</evidence>
<dbReference type="Proteomes" id="UP000677228">
    <property type="component" value="Unassembled WGS sequence"/>
</dbReference>
<dbReference type="Proteomes" id="UP000681722">
    <property type="component" value="Unassembled WGS sequence"/>
</dbReference>
<dbReference type="EMBL" id="CAJOBC010009304">
    <property type="protein sequence ID" value="CAF3984460.1"/>
    <property type="molecule type" value="Genomic_DNA"/>
</dbReference>
<feature type="transmembrane region" description="Helical" evidence="1">
    <location>
        <begin position="105"/>
        <end position="130"/>
    </location>
</feature>
<evidence type="ECO:0000313" key="2">
    <source>
        <dbReference type="EMBL" id="CAF1177159.1"/>
    </source>
</evidence>
<dbReference type="Proteomes" id="UP000663829">
    <property type="component" value="Unassembled WGS sequence"/>
</dbReference>
<evidence type="ECO:0000313" key="6">
    <source>
        <dbReference type="Proteomes" id="UP000663829"/>
    </source>
</evidence>
<evidence type="ECO:0000313" key="4">
    <source>
        <dbReference type="EMBL" id="CAF3984460.1"/>
    </source>
</evidence>
<keyword evidence="1" id="KW-0472">Membrane</keyword>
<dbReference type="EMBL" id="CAJNOK010013063">
    <property type="protein sequence ID" value="CAF1177159.1"/>
    <property type="molecule type" value="Genomic_DNA"/>
</dbReference>
<accession>A0A814XW35</accession>
<keyword evidence="1" id="KW-0812">Transmembrane</keyword>
<evidence type="ECO:0000313" key="5">
    <source>
        <dbReference type="EMBL" id="CAF3988432.1"/>
    </source>
</evidence>
<protein>
    <submittedName>
        <fullName evidence="3">Uncharacterized protein</fullName>
    </submittedName>
</protein>
<dbReference type="Gene3D" id="2.60.120.260">
    <property type="entry name" value="Galactose-binding domain-like"/>
    <property type="match status" value="1"/>
</dbReference>
<evidence type="ECO:0000313" key="3">
    <source>
        <dbReference type="EMBL" id="CAF1221143.1"/>
    </source>
</evidence>
<keyword evidence="6" id="KW-1185">Reference proteome</keyword>
<organism evidence="3 6">
    <name type="scientific">Didymodactylos carnosus</name>
    <dbReference type="NCBI Taxonomy" id="1234261"/>
    <lineage>
        <taxon>Eukaryota</taxon>
        <taxon>Metazoa</taxon>
        <taxon>Spiralia</taxon>
        <taxon>Gnathifera</taxon>
        <taxon>Rotifera</taxon>
        <taxon>Eurotatoria</taxon>
        <taxon>Bdelloidea</taxon>
        <taxon>Philodinida</taxon>
        <taxon>Philodinidae</taxon>
        <taxon>Didymodactylos</taxon>
    </lineage>
</organism>
<proteinExistence type="predicted"/>
<sequence>MELTDLDTSDSYLQKEWLARKVHSKGKQSIRSAFHMVDSKSAKPSLNVSSASQINPEFNSLSMNSLQSTRIRDQKLLLSANESIPRKDPFLRTIFNCLTSQFYKIWICGFIIGSLLIACIALAVILSFYLKKSPASTTVTVFPYQSCSLAGAATTLLFSLANVSAQTNYSYHSYIYTAKSTTATIMFDFRQDPDAYYLDNVQAIDTVYNYDVLSNGDFEWGTLSPWLQGTVSSGTEYYYDPTVCKDYNCYREIIMGQTANVHQTFSTDIGQKLNISFYIKSGGGPLNFADCCIYPF</sequence>